<evidence type="ECO:0000256" key="8">
    <source>
        <dbReference type="SAM" id="MobiDB-lite"/>
    </source>
</evidence>
<dbReference type="GO" id="GO:0051015">
    <property type="term" value="F:actin filament binding"/>
    <property type="evidence" value="ECO:0007669"/>
    <property type="project" value="TreeGrafter"/>
</dbReference>
<reference evidence="10" key="1">
    <citation type="submission" date="2025-08" db="UniProtKB">
        <authorList>
            <consortium name="Ensembl"/>
        </authorList>
    </citation>
    <scope>IDENTIFICATION</scope>
</reference>
<organism evidence="10 11">
    <name type="scientific">Cyprinodon variegatus</name>
    <name type="common">Sheepshead minnow</name>
    <dbReference type="NCBI Taxonomy" id="28743"/>
    <lineage>
        <taxon>Eukaryota</taxon>
        <taxon>Metazoa</taxon>
        <taxon>Chordata</taxon>
        <taxon>Craniata</taxon>
        <taxon>Vertebrata</taxon>
        <taxon>Euteleostomi</taxon>
        <taxon>Actinopterygii</taxon>
        <taxon>Neopterygii</taxon>
        <taxon>Teleostei</taxon>
        <taxon>Neoteleostei</taxon>
        <taxon>Acanthomorphata</taxon>
        <taxon>Ovalentaria</taxon>
        <taxon>Atherinomorphae</taxon>
        <taxon>Cyprinodontiformes</taxon>
        <taxon>Cyprinodontidae</taxon>
        <taxon>Cyprinodon</taxon>
    </lineage>
</organism>
<dbReference type="InterPro" id="IPR039597">
    <property type="entry name" value="M-RIP_PH"/>
</dbReference>
<dbReference type="STRING" id="28743.ENSCVAP00000024456"/>
<feature type="coiled-coil region" evidence="7">
    <location>
        <begin position="440"/>
        <end position="510"/>
    </location>
</feature>
<name>A0A3Q2DX25_CYPVA</name>
<dbReference type="Pfam" id="PF00169">
    <property type="entry name" value="PH"/>
    <property type="match status" value="1"/>
</dbReference>
<dbReference type="Gene3D" id="2.30.29.30">
    <property type="entry name" value="Pleckstrin-homology domain (PH domain)/Phosphotyrosine-binding domain (PTB)"/>
    <property type="match status" value="1"/>
</dbReference>
<keyword evidence="6" id="KW-0206">Cytoskeleton</keyword>
<comment type="subcellular location">
    <subcellularLocation>
        <location evidence="1">Cytoplasm</location>
        <location evidence="1">Cytoskeleton</location>
    </subcellularLocation>
</comment>
<evidence type="ECO:0000256" key="3">
    <source>
        <dbReference type="ARBA" id="ARBA00022553"/>
    </source>
</evidence>
<dbReference type="PROSITE" id="PS50003">
    <property type="entry name" value="PH_DOMAIN"/>
    <property type="match status" value="1"/>
</dbReference>
<evidence type="ECO:0000256" key="1">
    <source>
        <dbReference type="ARBA" id="ARBA00004245"/>
    </source>
</evidence>
<feature type="domain" description="PH" evidence="9">
    <location>
        <begin position="19"/>
        <end position="116"/>
    </location>
</feature>
<dbReference type="FunFam" id="2.30.29.30:FF:000133">
    <property type="entry name" value="myosin phosphatase Rho-interacting protein isoform X1"/>
    <property type="match status" value="1"/>
</dbReference>
<proteinExistence type="predicted"/>
<evidence type="ECO:0000256" key="2">
    <source>
        <dbReference type="ARBA" id="ARBA00022490"/>
    </source>
</evidence>
<feature type="coiled-coil region" evidence="7">
    <location>
        <begin position="290"/>
        <end position="369"/>
    </location>
</feature>
<dbReference type="Proteomes" id="UP000265020">
    <property type="component" value="Unassembled WGS sequence"/>
</dbReference>
<feature type="compositionally biased region" description="Polar residues" evidence="8">
    <location>
        <begin position="153"/>
        <end position="163"/>
    </location>
</feature>
<dbReference type="InterPro" id="IPR011993">
    <property type="entry name" value="PH-like_dom_sf"/>
</dbReference>
<accession>A0A3Q2DX25</accession>
<keyword evidence="2" id="KW-0963">Cytoplasm</keyword>
<evidence type="ECO:0000259" key="9">
    <source>
        <dbReference type="PROSITE" id="PS50003"/>
    </source>
</evidence>
<evidence type="ECO:0000256" key="5">
    <source>
        <dbReference type="ARBA" id="ARBA00023203"/>
    </source>
</evidence>
<dbReference type="SMART" id="SM00233">
    <property type="entry name" value="PH"/>
    <property type="match status" value="1"/>
</dbReference>
<evidence type="ECO:0000256" key="4">
    <source>
        <dbReference type="ARBA" id="ARBA00023054"/>
    </source>
</evidence>
<dbReference type="OMA" id="TEFATCE"/>
<keyword evidence="11" id="KW-1185">Reference proteome</keyword>
<evidence type="ECO:0000256" key="6">
    <source>
        <dbReference type="ARBA" id="ARBA00023212"/>
    </source>
</evidence>
<keyword evidence="4 7" id="KW-0175">Coiled coil</keyword>
<feature type="compositionally biased region" description="Basic and acidic residues" evidence="8">
    <location>
        <begin position="136"/>
        <end position="152"/>
    </location>
</feature>
<evidence type="ECO:0000313" key="10">
    <source>
        <dbReference type="Ensembl" id="ENSCVAP00000024456.1"/>
    </source>
</evidence>
<keyword evidence="5" id="KW-0009">Actin-binding</keyword>
<dbReference type="PANTHER" id="PTHR17271:SF12">
    <property type="entry name" value="MYOSIN PHOSPHATASE RHO-INTERACTING PROTEIN ISOFORM X1"/>
    <property type="match status" value="1"/>
</dbReference>
<keyword evidence="3" id="KW-0597">Phosphoprotein</keyword>
<feature type="region of interest" description="Disordered" evidence="8">
    <location>
        <begin position="122"/>
        <end position="175"/>
    </location>
</feature>
<dbReference type="PANTHER" id="PTHR17271">
    <property type="entry name" value="PLECKSTRIN HOMOLOGY PH DOMAIN-CONTAINING PROTEIN"/>
    <property type="match status" value="1"/>
</dbReference>
<protein>
    <recommendedName>
        <fullName evidence="9">PH domain-containing protein</fullName>
    </recommendedName>
</protein>
<evidence type="ECO:0000256" key="7">
    <source>
        <dbReference type="SAM" id="Coils"/>
    </source>
</evidence>
<evidence type="ECO:0000313" key="11">
    <source>
        <dbReference type="Proteomes" id="UP000265020"/>
    </source>
</evidence>
<dbReference type="Ensembl" id="ENSCVAT00000004166.1">
    <property type="protein sequence ID" value="ENSCVAP00000024456.1"/>
    <property type="gene ID" value="ENSCVAG00000008534.1"/>
</dbReference>
<sequence length="520" mass="60310">MYSHFYLNLFSSSFQPDLLNFKKGWMMKLDEDDEEWKKYWFVLSMTSLRYYKDSLAEESSNLEGEIDLTKCYSVSEYRVQRNYGFQIHTQRSVYTLSAMTAGIRRNWIQALMKNVHPVIPKPDVTQDSATNNVPAIKDHPPKSRSVLERQNEAENQATANTDYSPELGDLERRRRREERRKRYESLLGFPLGKGETQKAEDGAVKALSPKSQRKMEEKIAECWRQVESSRLRPERTVMLSAEDRDTLEVEKQLQGCRKVVSGSSVYLAATCERGLVAMEDCHERVVEELQRLHQQEVERLLLERERLLEEESSATATAIEAIMNAHREELQREIQRTQAENSDGNIQLEEIHREELASFQRELDVLSQQFSLKCLENGHLVQALDAERKALCQCQQENQDLRSRNQVRQTLSSLPSKLVLNPRLLDVFFPNFISFLQITMRVKETEVQCLKQEVASLKDELQAAVKDKRNATKRYKDAHSELSILRARAAQEAEELRENLRLAHQALGETSSVDLQKKLN</sequence>
<dbReference type="GeneTree" id="ENSGT00940000157340"/>
<dbReference type="AlphaFoldDB" id="A0A3Q2DX25"/>
<dbReference type="GO" id="GO:0015629">
    <property type="term" value="C:actin cytoskeleton"/>
    <property type="evidence" value="ECO:0007669"/>
    <property type="project" value="UniProtKB-ARBA"/>
</dbReference>
<dbReference type="InterPro" id="IPR001849">
    <property type="entry name" value="PH_domain"/>
</dbReference>
<dbReference type="InterPro" id="IPR052223">
    <property type="entry name" value="Actin_Cytoskeleton_Reg"/>
</dbReference>
<dbReference type="SUPFAM" id="SSF50729">
    <property type="entry name" value="PH domain-like"/>
    <property type="match status" value="1"/>
</dbReference>
<reference evidence="10" key="2">
    <citation type="submission" date="2025-09" db="UniProtKB">
        <authorList>
            <consortium name="Ensembl"/>
        </authorList>
    </citation>
    <scope>IDENTIFICATION</scope>
</reference>
<dbReference type="CDD" id="cd13275">
    <property type="entry name" value="PH_M-RIP"/>
    <property type="match status" value="1"/>
</dbReference>